<organism evidence="2 3">
    <name type="scientific">Pristionchus fissidentatus</name>
    <dbReference type="NCBI Taxonomy" id="1538716"/>
    <lineage>
        <taxon>Eukaryota</taxon>
        <taxon>Metazoa</taxon>
        <taxon>Ecdysozoa</taxon>
        <taxon>Nematoda</taxon>
        <taxon>Chromadorea</taxon>
        <taxon>Rhabditida</taxon>
        <taxon>Rhabditina</taxon>
        <taxon>Diplogasteromorpha</taxon>
        <taxon>Diplogasteroidea</taxon>
        <taxon>Neodiplogasteridae</taxon>
        <taxon>Pristionchus</taxon>
    </lineage>
</organism>
<protein>
    <submittedName>
        <fullName evidence="2">Uncharacterized protein</fullName>
    </submittedName>
</protein>
<evidence type="ECO:0000313" key="3">
    <source>
        <dbReference type="Proteomes" id="UP001432322"/>
    </source>
</evidence>
<feature type="transmembrane region" description="Helical" evidence="1">
    <location>
        <begin position="129"/>
        <end position="149"/>
    </location>
</feature>
<feature type="transmembrane region" description="Helical" evidence="1">
    <location>
        <begin position="68"/>
        <end position="89"/>
    </location>
</feature>
<evidence type="ECO:0000256" key="1">
    <source>
        <dbReference type="SAM" id="Phobius"/>
    </source>
</evidence>
<name>A0AAV5WQR5_9BILA</name>
<comment type="caution">
    <text evidence="2">The sequence shown here is derived from an EMBL/GenBank/DDBJ whole genome shotgun (WGS) entry which is preliminary data.</text>
</comment>
<sequence>MPDFYEQGLEFPLKERKRGCCLSPQTCGNTTEKMASIHLFIILVASLQSFSVFLFAGTPRDSQGIMTAYIGCSLSLLPLPFMFVALYGMVYNRPNLILVLVAFLALLMLMYILLVILAEHFELLRLPPILYLLLLLSTLHSLHAIRVLMRRRKEMIERSEDEDEEREMGRLRLEKVERGGREMYIYAQR</sequence>
<dbReference type="EMBL" id="BTSY01000006">
    <property type="protein sequence ID" value="GMT34636.1"/>
    <property type="molecule type" value="Genomic_DNA"/>
</dbReference>
<gene>
    <name evidence="2" type="ORF">PFISCL1PPCAC_25933</name>
</gene>
<accession>A0AAV5WQR5</accession>
<keyword evidence="1" id="KW-0812">Transmembrane</keyword>
<feature type="transmembrane region" description="Helical" evidence="1">
    <location>
        <begin position="37"/>
        <end position="56"/>
    </location>
</feature>
<proteinExistence type="predicted"/>
<dbReference type="Proteomes" id="UP001432322">
    <property type="component" value="Unassembled WGS sequence"/>
</dbReference>
<keyword evidence="3" id="KW-1185">Reference proteome</keyword>
<reference evidence="2" key="1">
    <citation type="submission" date="2023-10" db="EMBL/GenBank/DDBJ databases">
        <title>Genome assembly of Pristionchus species.</title>
        <authorList>
            <person name="Yoshida K."/>
            <person name="Sommer R.J."/>
        </authorList>
    </citation>
    <scope>NUCLEOTIDE SEQUENCE</scope>
    <source>
        <strain evidence="2">RS5133</strain>
    </source>
</reference>
<keyword evidence="1" id="KW-1133">Transmembrane helix</keyword>
<evidence type="ECO:0000313" key="2">
    <source>
        <dbReference type="EMBL" id="GMT34636.1"/>
    </source>
</evidence>
<keyword evidence="1" id="KW-0472">Membrane</keyword>
<dbReference type="AlphaFoldDB" id="A0AAV5WQR5"/>
<feature type="transmembrane region" description="Helical" evidence="1">
    <location>
        <begin position="96"/>
        <end position="117"/>
    </location>
</feature>